<organism evidence="7 8">
    <name type="scientific">Lapillicoccus jejuensis</name>
    <dbReference type="NCBI Taxonomy" id="402171"/>
    <lineage>
        <taxon>Bacteria</taxon>
        <taxon>Bacillati</taxon>
        <taxon>Actinomycetota</taxon>
        <taxon>Actinomycetes</taxon>
        <taxon>Micrococcales</taxon>
        <taxon>Intrasporangiaceae</taxon>
        <taxon>Lapillicoccus</taxon>
    </lineage>
</organism>
<proteinExistence type="inferred from homology"/>
<dbReference type="GO" id="GO:0005886">
    <property type="term" value="C:plasma membrane"/>
    <property type="evidence" value="ECO:0007669"/>
    <property type="project" value="UniProtKB-SubCell"/>
</dbReference>
<dbReference type="Pfam" id="PF01925">
    <property type="entry name" value="TauE"/>
    <property type="match status" value="1"/>
</dbReference>
<comment type="subcellular location">
    <subcellularLocation>
        <location evidence="6">Cell membrane</location>
        <topology evidence="6">Multi-pass membrane protein</topology>
    </subcellularLocation>
    <subcellularLocation>
        <location evidence="1">Membrane</location>
        <topology evidence="1">Multi-pass membrane protein</topology>
    </subcellularLocation>
</comment>
<gene>
    <name evidence="7" type="ORF">FB458_2151</name>
</gene>
<feature type="transmembrane region" description="Helical" evidence="6">
    <location>
        <begin position="246"/>
        <end position="264"/>
    </location>
</feature>
<dbReference type="Proteomes" id="UP000317893">
    <property type="component" value="Unassembled WGS sequence"/>
</dbReference>
<dbReference type="InterPro" id="IPR002781">
    <property type="entry name" value="TM_pro_TauE-like"/>
</dbReference>
<sequence>MPLLVLPVGLVIGLSLGALGGGGSILTVPALVYLLGQDPRQATTGSLVIVGLTSLVALVPHARRGRVRAGQGLAFGALGTAGSFAGSALAAHVAPAVLLTGFAALMLLVATLMIRRSRAAAASPAAPDLGRADLEPMLTLRPLSCACPRVVRLLVTATVVGLVTGFFGVGGGFVLVPALVLALSFDMPTAVGTSLLVIAVNSATALLARASSGTSPSWAVVVAVTTVAVVGSLVGGRLASRVPPRLLTRAFSVLLVGVALYTAARSLPRL</sequence>
<dbReference type="OrthoDB" id="528320at2"/>
<keyword evidence="6" id="KW-1003">Cell membrane</keyword>
<comment type="similarity">
    <text evidence="2 6">Belongs to the 4-toluene sulfonate uptake permease (TSUP) (TC 2.A.102) family.</text>
</comment>
<name>A0A542E128_9MICO</name>
<dbReference type="EMBL" id="VFMN01000001">
    <property type="protein sequence ID" value="TQJ09047.1"/>
    <property type="molecule type" value="Genomic_DNA"/>
</dbReference>
<evidence type="ECO:0000256" key="2">
    <source>
        <dbReference type="ARBA" id="ARBA00009142"/>
    </source>
</evidence>
<accession>A0A542E128</accession>
<dbReference type="RefSeq" id="WP_141848476.1">
    <property type="nucleotide sequence ID" value="NZ_BAAAPR010000005.1"/>
</dbReference>
<evidence type="ECO:0000313" key="8">
    <source>
        <dbReference type="Proteomes" id="UP000317893"/>
    </source>
</evidence>
<dbReference type="PANTHER" id="PTHR43701">
    <property type="entry name" value="MEMBRANE TRANSPORTER PROTEIN MJ0441-RELATED"/>
    <property type="match status" value="1"/>
</dbReference>
<evidence type="ECO:0000256" key="1">
    <source>
        <dbReference type="ARBA" id="ARBA00004141"/>
    </source>
</evidence>
<reference evidence="7 8" key="1">
    <citation type="submission" date="2019-06" db="EMBL/GenBank/DDBJ databases">
        <title>Sequencing the genomes of 1000 actinobacteria strains.</title>
        <authorList>
            <person name="Klenk H.-P."/>
        </authorList>
    </citation>
    <scope>NUCLEOTIDE SEQUENCE [LARGE SCALE GENOMIC DNA]</scope>
    <source>
        <strain evidence="7 8">DSM 18607</strain>
    </source>
</reference>
<feature type="transmembrane region" description="Helical" evidence="6">
    <location>
        <begin position="96"/>
        <end position="114"/>
    </location>
</feature>
<dbReference type="InterPro" id="IPR051598">
    <property type="entry name" value="TSUP/Inactive_protease-like"/>
</dbReference>
<evidence type="ECO:0000256" key="4">
    <source>
        <dbReference type="ARBA" id="ARBA00022989"/>
    </source>
</evidence>
<feature type="transmembrane region" description="Helical" evidence="6">
    <location>
        <begin position="72"/>
        <end position="90"/>
    </location>
</feature>
<evidence type="ECO:0000313" key="7">
    <source>
        <dbReference type="EMBL" id="TQJ09047.1"/>
    </source>
</evidence>
<evidence type="ECO:0000256" key="3">
    <source>
        <dbReference type="ARBA" id="ARBA00022692"/>
    </source>
</evidence>
<evidence type="ECO:0000256" key="6">
    <source>
        <dbReference type="RuleBase" id="RU363041"/>
    </source>
</evidence>
<keyword evidence="4 6" id="KW-1133">Transmembrane helix</keyword>
<keyword evidence="8" id="KW-1185">Reference proteome</keyword>
<comment type="caution">
    <text evidence="7">The sequence shown here is derived from an EMBL/GenBank/DDBJ whole genome shotgun (WGS) entry which is preliminary data.</text>
</comment>
<feature type="transmembrane region" description="Helical" evidence="6">
    <location>
        <begin position="220"/>
        <end position="240"/>
    </location>
</feature>
<dbReference type="PANTHER" id="PTHR43701:SF2">
    <property type="entry name" value="MEMBRANE TRANSPORTER PROTEIN YJNA-RELATED"/>
    <property type="match status" value="1"/>
</dbReference>
<keyword evidence="5 6" id="KW-0472">Membrane</keyword>
<dbReference type="AlphaFoldDB" id="A0A542E128"/>
<feature type="transmembrane region" description="Helical" evidence="6">
    <location>
        <begin position="150"/>
        <end position="183"/>
    </location>
</feature>
<feature type="transmembrane region" description="Helical" evidence="6">
    <location>
        <begin position="42"/>
        <end position="60"/>
    </location>
</feature>
<keyword evidence="3 6" id="KW-0812">Transmembrane</keyword>
<protein>
    <recommendedName>
        <fullName evidence="6">Probable membrane transporter protein</fullName>
    </recommendedName>
</protein>
<evidence type="ECO:0000256" key="5">
    <source>
        <dbReference type="ARBA" id="ARBA00023136"/>
    </source>
</evidence>